<dbReference type="RefSeq" id="WP_152209768.1">
    <property type="nucleotide sequence ID" value="NZ_WBVS01000005.1"/>
</dbReference>
<dbReference type="Pfam" id="PF00535">
    <property type="entry name" value="Glycos_transf_2"/>
    <property type="match status" value="1"/>
</dbReference>
<evidence type="ECO:0000256" key="4">
    <source>
        <dbReference type="ARBA" id="ARBA00022679"/>
    </source>
</evidence>
<name>A0A6I1G996_9BIFI</name>
<dbReference type="AlphaFoldDB" id="A0A6I1G996"/>
<keyword evidence="3" id="KW-0328">Glycosyltransferase</keyword>
<evidence type="ECO:0000256" key="1">
    <source>
        <dbReference type="ARBA" id="ARBA00004776"/>
    </source>
</evidence>
<dbReference type="InterPro" id="IPR001173">
    <property type="entry name" value="Glyco_trans_2-like"/>
</dbReference>
<evidence type="ECO:0000256" key="3">
    <source>
        <dbReference type="ARBA" id="ARBA00022676"/>
    </source>
</evidence>
<proteinExistence type="inferred from homology"/>
<keyword evidence="7" id="KW-1185">Reference proteome</keyword>
<protein>
    <submittedName>
        <fullName evidence="6">Glycosyl transferase</fullName>
    </submittedName>
</protein>
<organism evidence="6 7">
    <name type="scientific">Bifidobacterium cebidarum</name>
    <dbReference type="NCBI Taxonomy" id="2650773"/>
    <lineage>
        <taxon>Bacteria</taxon>
        <taxon>Bacillati</taxon>
        <taxon>Actinomycetota</taxon>
        <taxon>Actinomycetes</taxon>
        <taxon>Bifidobacteriales</taxon>
        <taxon>Bifidobacteriaceae</taxon>
        <taxon>Bifidobacterium</taxon>
    </lineage>
</organism>
<comment type="pathway">
    <text evidence="1">Cell wall biogenesis; cell wall polysaccharide biosynthesis.</text>
</comment>
<dbReference type="SUPFAM" id="SSF53448">
    <property type="entry name" value="Nucleotide-diphospho-sugar transferases"/>
    <property type="match status" value="1"/>
</dbReference>
<dbReference type="PANTHER" id="PTHR43179">
    <property type="entry name" value="RHAMNOSYLTRANSFERASE WBBL"/>
    <property type="match status" value="1"/>
</dbReference>
<evidence type="ECO:0000313" key="7">
    <source>
        <dbReference type="Proteomes" id="UP000468413"/>
    </source>
</evidence>
<dbReference type="Proteomes" id="UP000468413">
    <property type="component" value="Unassembled WGS sequence"/>
</dbReference>
<dbReference type="CDD" id="cd02526">
    <property type="entry name" value="GT2_RfbF_like"/>
    <property type="match status" value="1"/>
</dbReference>
<accession>A0A6I1G996</accession>
<comment type="caution">
    <text evidence="6">The sequence shown here is derived from an EMBL/GenBank/DDBJ whole genome shotgun (WGS) entry which is preliminary data.</text>
</comment>
<keyword evidence="4 6" id="KW-0808">Transferase</keyword>
<reference evidence="6 7" key="1">
    <citation type="submission" date="2019-09" db="EMBL/GenBank/DDBJ databases">
        <title>Characterization of the phylogenetic diversity of two novel species belonging to the genus Bifidobacterium: Bifidobacterium cebidarum sp. nov. and Bifidobacterium leontopitheci sp. nov.</title>
        <authorList>
            <person name="Lugli G.A."/>
            <person name="Duranti S."/>
            <person name="Milani C."/>
            <person name="Turroni F."/>
            <person name="Ventura M."/>
        </authorList>
    </citation>
    <scope>NUCLEOTIDE SEQUENCE [LARGE SCALE GENOMIC DNA]</scope>
    <source>
        <strain evidence="6 7">LMG 31469</strain>
    </source>
</reference>
<gene>
    <name evidence="6" type="ORF">F7D08_1162</name>
</gene>
<dbReference type="InterPro" id="IPR029044">
    <property type="entry name" value="Nucleotide-diphossugar_trans"/>
</dbReference>
<sequence>MKSEQQNYNILCSIITYNPDDHLLIKNIESITNQVNELVIVDNCSNNIDSITSIAVKYNAHLIKCKENYGIAKALNIAFKYAEENKFEWVLTLDQDSVCPNNYFKYLIPLINDIPKVGIAAPVIVDRSNVIIGHKPKLDYGFVRTCITSGACTSVSAWDTVGGFDEVLFIDSVDFDFCFRLRKAGYKIVQTSLVKLEHSLGTPTTICFGKLKYTFFEHNAFRLYYIAQNNIYYPAKNSLILHFIRGNIRNIYILFRVCLFEKNKFDKIKSILKGIINGYKLISRLIIGRNYNE</sequence>
<evidence type="ECO:0000259" key="5">
    <source>
        <dbReference type="Pfam" id="PF00535"/>
    </source>
</evidence>
<feature type="domain" description="Glycosyltransferase 2-like" evidence="5">
    <location>
        <begin position="14"/>
        <end position="128"/>
    </location>
</feature>
<evidence type="ECO:0000313" key="6">
    <source>
        <dbReference type="EMBL" id="KAB7788125.1"/>
    </source>
</evidence>
<dbReference type="GO" id="GO:0016757">
    <property type="term" value="F:glycosyltransferase activity"/>
    <property type="evidence" value="ECO:0007669"/>
    <property type="project" value="UniProtKB-KW"/>
</dbReference>
<dbReference type="EMBL" id="WBVS01000005">
    <property type="protein sequence ID" value="KAB7788125.1"/>
    <property type="molecule type" value="Genomic_DNA"/>
</dbReference>
<comment type="similarity">
    <text evidence="2">Belongs to the glycosyltransferase 2 family.</text>
</comment>
<evidence type="ECO:0000256" key="2">
    <source>
        <dbReference type="ARBA" id="ARBA00006739"/>
    </source>
</evidence>
<dbReference type="Gene3D" id="3.90.550.10">
    <property type="entry name" value="Spore Coat Polysaccharide Biosynthesis Protein SpsA, Chain A"/>
    <property type="match status" value="1"/>
</dbReference>
<dbReference type="PANTHER" id="PTHR43179:SF12">
    <property type="entry name" value="GALACTOFURANOSYLTRANSFERASE GLFT2"/>
    <property type="match status" value="1"/>
</dbReference>